<protein>
    <submittedName>
        <fullName evidence="2">Uncharacterized protein</fullName>
    </submittedName>
</protein>
<comment type="caution">
    <text evidence="2">The sequence shown here is derived from an EMBL/GenBank/DDBJ whole genome shotgun (WGS) entry which is preliminary data.</text>
</comment>
<reference evidence="2 3" key="1">
    <citation type="submission" date="2020-07" db="EMBL/GenBank/DDBJ databases">
        <title>Genomic Encyclopedia of Type Strains, Phase IV (KMG-V): Genome sequencing to study the core and pangenomes of soil and plant-associated prokaryotes.</title>
        <authorList>
            <person name="Whitman W."/>
        </authorList>
    </citation>
    <scope>NUCLEOTIDE SEQUENCE [LARGE SCALE GENOMIC DNA]</scope>
    <source>
        <strain evidence="2 3">X4EP2</strain>
    </source>
</reference>
<gene>
    <name evidence="2" type="ORF">HDF17_003240</name>
</gene>
<proteinExistence type="predicted"/>
<dbReference type="EMBL" id="JACCCW010000002">
    <property type="protein sequence ID" value="NYF80920.1"/>
    <property type="molecule type" value="Genomic_DNA"/>
</dbReference>
<dbReference type="AlphaFoldDB" id="A0A7Y9TIE3"/>
<evidence type="ECO:0000313" key="3">
    <source>
        <dbReference type="Proteomes" id="UP000589520"/>
    </source>
</evidence>
<organism evidence="2 3">
    <name type="scientific">Granulicella arctica</name>
    <dbReference type="NCBI Taxonomy" id="940613"/>
    <lineage>
        <taxon>Bacteria</taxon>
        <taxon>Pseudomonadati</taxon>
        <taxon>Acidobacteriota</taxon>
        <taxon>Terriglobia</taxon>
        <taxon>Terriglobales</taxon>
        <taxon>Acidobacteriaceae</taxon>
        <taxon>Granulicella</taxon>
    </lineage>
</organism>
<dbReference type="Proteomes" id="UP000589520">
    <property type="component" value="Unassembled WGS sequence"/>
</dbReference>
<name>A0A7Y9TIE3_9BACT</name>
<sequence length="125" mass="14400">MRGQGLMSEIELKRSEDCTEISLREKDSTRDTHAAQQTNLTTTMQSHSALSTTDEWTRTSHTTRPAVAIVSPHDRIFELECENFRLRKLVVELLVKNQHLRDGSRTEHETNHHPRVIARTALSNR</sequence>
<feature type="region of interest" description="Disordered" evidence="1">
    <location>
        <begin position="21"/>
        <end position="60"/>
    </location>
</feature>
<feature type="compositionally biased region" description="Polar residues" evidence="1">
    <location>
        <begin position="34"/>
        <end position="60"/>
    </location>
</feature>
<keyword evidence="3" id="KW-1185">Reference proteome</keyword>
<evidence type="ECO:0000313" key="2">
    <source>
        <dbReference type="EMBL" id="NYF80920.1"/>
    </source>
</evidence>
<feature type="compositionally biased region" description="Basic and acidic residues" evidence="1">
    <location>
        <begin position="21"/>
        <end position="33"/>
    </location>
</feature>
<accession>A0A7Y9TIE3</accession>
<evidence type="ECO:0000256" key="1">
    <source>
        <dbReference type="SAM" id="MobiDB-lite"/>
    </source>
</evidence>